<feature type="transmembrane region" description="Helical" evidence="1">
    <location>
        <begin position="317"/>
        <end position="341"/>
    </location>
</feature>
<feature type="transmembrane region" description="Helical" evidence="1">
    <location>
        <begin position="399"/>
        <end position="423"/>
    </location>
</feature>
<dbReference type="Proteomes" id="UP000034774">
    <property type="component" value="Unassembled WGS sequence"/>
</dbReference>
<keyword evidence="1" id="KW-1133">Transmembrane helix</keyword>
<feature type="transmembrane region" description="Helical" evidence="1">
    <location>
        <begin position="48"/>
        <end position="68"/>
    </location>
</feature>
<feature type="transmembrane region" description="Helical" evidence="1">
    <location>
        <begin position="152"/>
        <end position="173"/>
    </location>
</feature>
<evidence type="ECO:0000313" key="2">
    <source>
        <dbReference type="EMBL" id="KKQ92705.1"/>
    </source>
</evidence>
<dbReference type="NCBIfam" id="NF037982">
    <property type="entry name" value="Nramp_1"/>
    <property type="match status" value="1"/>
</dbReference>
<reference evidence="2 3" key="1">
    <citation type="journal article" date="2015" name="Nature">
        <title>rRNA introns, odd ribosomes, and small enigmatic genomes across a large radiation of phyla.</title>
        <authorList>
            <person name="Brown C.T."/>
            <person name="Hug L.A."/>
            <person name="Thomas B.C."/>
            <person name="Sharon I."/>
            <person name="Castelle C.J."/>
            <person name="Singh A."/>
            <person name="Wilkins M.J."/>
            <person name="Williams K.H."/>
            <person name="Banfield J.F."/>
        </authorList>
    </citation>
    <scope>NUCLEOTIDE SEQUENCE [LARGE SCALE GENOMIC DNA]</scope>
</reference>
<keyword evidence="1" id="KW-0472">Membrane</keyword>
<dbReference type="EMBL" id="LBVU01000001">
    <property type="protein sequence ID" value="KKQ92705.1"/>
    <property type="molecule type" value="Genomic_DNA"/>
</dbReference>
<feature type="transmembrane region" description="Helical" evidence="1">
    <location>
        <begin position="20"/>
        <end position="42"/>
    </location>
</feature>
<feature type="transmembrane region" description="Helical" evidence="1">
    <location>
        <begin position="89"/>
        <end position="108"/>
    </location>
</feature>
<protein>
    <submittedName>
        <fullName evidence="2">Uncharacterized protein</fullName>
    </submittedName>
</protein>
<comment type="caution">
    <text evidence="2">The sequence shown here is derived from an EMBL/GenBank/DDBJ whole genome shotgun (WGS) entry which is preliminary data.</text>
</comment>
<feature type="transmembrane region" description="Helical" evidence="1">
    <location>
        <begin position="114"/>
        <end position="140"/>
    </location>
</feature>
<evidence type="ECO:0000313" key="3">
    <source>
        <dbReference type="Proteomes" id="UP000034774"/>
    </source>
</evidence>
<keyword evidence="1" id="KW-0812">Transmembrane</keyword>
<feature type="transmembrane region" description="Helical" evidence="1">
    <location>
        <begin position="278"/>
        <end position="297"/>
    </location>
</feature>
<accession>A0A0G0LXF0</accession>
<dbReference type="STRING" id="1618572.UT17_C0001G0084"/>
<dbReference type="AlphaFoldDB" id="A0A0G0LXF0"/>
<evidence type="ECO:0000256" key="1">
    <source>
        <dbReference type="SAM" id="Phobius"/>
    </source>
</evidence>
<sequence>MLEDHKIGTMPDAPKFRSLFGPSFILLGLGLGSGEVILWPYLTANFGMGIIWAAILGITLQFFINMEIERYSLVRGESIFVGFARKFKYAPVWFIFSTLAGFIWPGIVAASAKLIGIVFGIAETHFIAIGMLVLMGLILTLGPILYKTMEKFSMILIGLGVPAIFVLTVYLANSADWTSLFKGIIGIGEGYNFLPAGIPIASFLAAFAFSGAGGNLNLAQSFYIKEKGYGMGKFGGRITSILTGKVEDIRLEGTRFEINNDNLRKFKTWWNLINKEHFMVFWATGAFTICLLALLSYSTVFGNVTPGSGINFVIFEAAAIAKASAPFVGTLFLIIGGIMLFSTQMTVMDATSRIMSENLLILNRHKWETKKLPAIYYSFLWAQIVFGILIFLTSFREPFLLLTLEAVINAGAMFVHIGATLYLNLTSLEREVRTSLPRILVMIFSFLFFGYFTIRTVLQYL</sequence>
<name>A0A0G0LXF0_9BACT</name>
<gene>
    <name evidence="2" type="ORF">UT17_C0001G0084</name>
</gene>
<proteinExistence type="predicted"/>
<feature type="transmembrane region" description="Helical" evidence="1">
    <location>
        <begin position="374"/>
        <end position="393"/>
    </location>
</feature>
<organism evidence="2 3">
    <name type="scientific">Candidatus Woesebacteria bacterium GW2011_GWB1_39_10</name>
    <dbReference type="NCBI Taxonomy" id="1618572"/>
    <lineage>
        <taxon>Bacteria</taxon>
        <taxon>Candidatus Woeseibacteriota</taxon>
    </lineage>
</organism>
<feature type="transmembrane region" description="Helical" evidence="1">
    <location>
        <begin position="435"/>
        <end position="454"/>
    </location>
</feature>
<feature type="transmembrane region" description="Helical" evidence="1">
    <location>
        <begin position="193"/>
        <end position="218"/>
    </location>
</feature>